<evidence type="ECO:0000313" key="6">
    <source>
        <dbReference type="EMBL" id="BDE07270.1"/>
    </source>
</evidence>
<dbReference type="CDD" id="cd06170">
    <property type="entry name" value="LuxR_C_like"/>
    <property type="match status" value="1"/>
</dbReference>
<dbReference type="InterPro" id="IPR016032">
    <property type="entry name" value="Sig_transdc_resp-reg_C-effctor"/>
</dbReference>
<dbReference type="CDD" id="cd17535">
    <property type="entry name" value="REC_NarL-like"/>
    <property type="match status" value="1"/>
</dbReference>
<dbReference type="GO" id="GO:0000160">
    <property type="term" value="P:phosphorelay signal transduction system"/>
    <property type="evidence" value="ECO:0007669"/>
    <property type="project" value="InterPro"/>
</dbReference>
<dbReference type="SMART" id="SM00421">
    <property type="entry name" value="HTH_LUXR"/>
    <property type="match status" value="1"/>
</dbReference>
<dbReference type="PANTHER" id="PTHR43214:SF42">
    <property type="entry name" value="TRANSCRIPTIONAL REGULATORY PROTEIN DESR"/>
    <property type="match status" value="1"/>
</dbReference>
<dbReference type="PANTHER" id="PTHR43214">
    <property type="entry name" value="TWO-COMPONENT RESPONSE REGULATOR"/>
    <property type="match status" value="1"/>
</dbReference>
<gene>
    <name evidence="6" type="ORF">WPS_25460</name>
</gene>
<feature type="domain" description="HTH luxR-type" evidence="4">
    <location>
        <begin position="163"/>
        <end position="228"/>
    </location>
</feature>
<dbReference type="Proteomes" id="UP001317532">
    <property type="component" value="Chromosome"/>
</dbReference>
<keyword evidence="1 3" id="KW-0597">Phosphoprotein</keyword>
<dbReference type="PROSITE" id="PS00622">
    <property type="entry name" value="HTH_LUXR_1"/>
    <property type="match status" value="1"/>
</dbReference>
<dbReference type="GO" id="GO:0003677">
    <property type="term" value="F:DNA binding"/>
    <property type="evidence" value="ECO:0007669"/>
    <property type="project" value="UniProtKB-KW"/>
</dbReference>
<dbReference type="PROSITE" id="PS50110">
    <property type="entry name" value="RESPONSE_REGULATORY"/>
    <property type="match status" value="1"/>
</dbReference>
<dbReference type="KEGG" id="vab:WPS_25460"/>
<dbReference type="PRINTS" id="PR00038">
    <property type="entry name" value="HTHLUXR"/>
</dbReference>
<dbReference type="InterPro" id="IPR011006">
    <property type="entry name" value="CheY-like_superfamily"/>
</dbReference>
<keyword evidence="7" id="KW-1185">Reference proteome</keyword>
<evidence type="ECO:0000313" key="7">
    <source>
        <dbReference type="Proteomes" id="UP001317532"/>
    </source>
</evidence>
<dbReference type="GO" id="GO:0006355">
    <property type="term" value="P:regulation of DNA-templated transcription"/>
    <property type="evidence" value="ECO:0007669"/>
    <property type="project" value="InterPro"/>
</dbReference>
<evidence type="ECO:0000256" key="3">
    <source>
        <dbReference type="PROSITE-ProRule" id="PRU00169"/>
    </source>
</evidence>
<dbReference type="AlphaFoldDB" id="A0AAN1XYI4"/>
<evidence type="ECO:0000256" key="2">
    <source>
        <dbReference type="ARBA" id="ARBA00023125"/>
    </source>
</evidence>
<evidence type="ECO:0000259" key="4">
    <source>
        <dbReference type="PROSITE" id="PS50043"/>
    </source>
</evidence>
<protein>
    <submittedName>
        <fullName evidence="6">DNA-binding response regulator</fullName>
    </submittedName>
</protein>
<dbReference type="Pfam" id="PF00072">
    <property type="entry name" value="Response_reg"/>
    <property type="match status" value="1"/>
</dbReference>
<dbReference type="PROSITE" id="PS50043">
    <property type="entry name" value="HTH_LUXR_2"/>
    <property type="match status" value="1"/>
</dbReference>
<dbReference type="InterPro" id="IPR001789">
    <property type="entry name" value="Sig_transdc_resp-reg_receiver"/>
</dbReference>
<dbReference type="SUPFAM" id="SSF52172">
    <property type="entry name" value="CheY-like"/>
    <property type="match status" value="1"/>
</dbReference>
<feature type="domain" description="Response regulatory" evidence="5">
    <location>
        <begin position="28"/>
        <end position="142"/>
    </location>
</feature>
<evidence type="ECO:0000259" key="5">
    <source>
        <dbReference type="PROSITE" id="PS50110"/>
    </source>
</evidence>
<reference evidence="6 7" key="1">
    <citation type="journal article" date="2022" name="ISME Commun">
        <title>Vulcanimicrobium alpinus gen. nov. sp. nov., the first cultivated representative of the candidate phylum 'Eremiobacterota', is a metabolically versatile aerobic anoxygenic phototroph.</title>
        <authorList>
            <person name="Yabe S."/>
            <person name="Muto K."/>
            <person name="Abe K."/>
            <person name="Yokota A."/>
            <person name="Staudigel H."/>
            <person name="Tebo B.M."/>
        </authorList>
    </citation>
    <scope>NUCLEOTIDE SEQUENCE [LARGE SCALE GENOMIC DNA]</scope>
    <source>
        <strain evidence="6 7">WC8-2</strain>
    </source>
</reference>
<accession>A0AAN1XYI4</accession>
<dbReference type="Gene3D" id="3.40.50.2300">
    <property type="match status" value="1"/>
</dbReference>
<name>A0AAN1XYI4_UNVUL</name>
<dbReference type="SUPFAM" id="SSF46894">
    <property type="entry name" value="C-terminal effector domain of the bipartite response regulators"/>
    <property type="match status" value="1"/>
</dbReference>
<dbReference type="InterPro" id="IPR058245">
    <property type="entry name" value="NreC/VraR/RcsB-like_REC"/>
</dbReference>
<dbReference type="EMBL" id="AP025523">
    <property type="protein sequence ID" value="BDE07270.1"/>
    <property type="molecule type" value="Genomic_DNA"/>
</dbReference>
<dbReference type="InterPro" id="IPR000792">
    <property type="entry name" value="Tscrpt_reg_LuxR_C"/>
</dbReference>
<dbReference type="Pfam" id="PF00196">
    <property type="entry name" value="GerE"/>
    <property type="match status" value="1"/>
</dbReference>
<proteinExistence type="predicted"/>
<feature type="modified residue" description="4-aspartylphosphate" evidence="3">
    <location>
        <position position="77"/>
    </location>
</feature>
<sequence length="230" mass="25336">MTFDPTHPTLSALIWETEMNPTITRHCRLIVVESQSIVGKALCHLLASDRELEVICDARTLDEGSIAVHQPDLLLIDMDDFAAEFDDLIAQARIASPGTRIVVLTSHAQQQSMQRCLACGVDGYLVKDVSPGELIRACKAVARGETYFDARVAGGLLRRLKSERPAEDELSLRESEIIRLIAGGLSNKEIGDRLCLSEKTVKNHISRIFSKLQITARTQAAIYAIRNGIA</sequence>
<organism evidence="6 7">
    <name type="scientific">Vulcanimicrobium alpinum</name>
    <dbReference type="NCBI Taxonomy" id="3016050"/>
    <lineage>
        <taxon>Bacteria</taxon>
        <taxon>Bacillati</taxon>
        <taxon>Vulcanimicrobiota</taxon>
        <taxon>Vulcanimicrobiia</taxon>
        <taxon>Vulcanimicrobiales</taxon>
        <taxon>Vulcanimicrobiaceae</taxon>
        <taxon>Vulcanimicrobium</taxon>
    </lineage>
</organism>
<keyword evidence="2 6" id="KW-0238">DNA-binding</keyword>
<dbReference type="SMART" id="SM00448">
    <property type="entry name" value="REC"/>
    <property type="match status" value="1"/>
</dbReference>
<evidence type="ECO:0000256" key="1">
    <source>
        <dbReference type="ARBA" id="ARBA00022553"/>
    </source>
</evidence>
<dbReference type="InterPro" id="IPR039420">
    <property type="entry name" value="WalR-like"/>
</dbReference>